<dbReference type="EMBL" id="CP130319">
    <property type="protein sequence ID" value="WNR43989.1"/>
    <property type="molecule type" value="Genomic_DNA"/>
</dbReference>
<feature type="domain" description="Peptidase C39-like" evidence="2">
    <location>
        <begin position="98"/>
        <end position="258"/>
    </location>
</feature>
<dbReference type="InterPro" id="IPR039564">
    <property type="entry name" value="Peptidase_C39-like"/>
</dbReference>
<dbReference type="PANTHER" id="PTHR37806:SF1">
    <property type="entry name" value="PEPTIDASE C39-LIKE DOMAIN-CONTAINING PROTEIN"/>
    <property type="match status" value="1"/>
</dbReference>
<dbReference type="Proteomes" id="UP001304650">
    <property type="component" value="Chromosome"/>
</dbReference>
<keyword evidence="4" id="KW-1185">Reference proteome</keyword>
<dbReference type="PANTHER" id="PTHR37806">
    <property type="entry name" value="LMO0724 PROTEIN"/>
    <property type="match status" value="1"/>
</dbReference>
<name>A0AA96LQ73_9BACL</name>
<dbReference type="AlphaFoldDB" id="A0AA96LQ73"/>
<accession>A0AA96LQ73</accession>
<sequence>MKKVIIWAGLALSSLTLIVIARTNLFLADKHETSLHSSKVAATSPAPTASWTKKPTSSVPASRSAATATVPATPTAAPSETPATAAAPTQHHVQIAGIPALSQLPELPNGCEAVAATMLLNWAGLPITKEEVADALPKGDMPYENEFGAFVGSNPKDVFVGDPYEAGYGIYHTPMAKLMNQWLPGHIRDLTGTSFEDLLDVLAHGSPAMVWATEHMDTPYWDLEWEDEDGELVEWYQPEHALLLTGWDDDYAYMNDPMTGEQEAYPLEDFHKVWELMGSQAITIIS</sequence>
<dbReference type="KEGG" id="proo:MJB10_23305"/>
<gene>
    <name evidence="3" type="ORF">MJB10_23305</name>
</gene>
<organism evidence="3 4">
    <name type="scientific">Paenibacillus roseopurpureus</name>
    <dbReference type="NCBI Taxonomy" id="2918901"/>
    <lineage>
        <taxon>Bacteria</taxon>
        <taxon>Bacillati</taxon>
        <taxon>Bacillota</taxon>
        <taxon>Bacilli</taxon>
        <taxon>Bacillales</taxon>
        <taxon>Paenibacillaceae</taxon>
        <taxon>Paenibacillus</taxon>
    </lineage>
</organism>
<dbReference type="Pfam" id="PF13529">
    <property type="entry name" value="Peptidase_C39_2"/>
    <property type="match status" value="1"/>
</dbReference>
<dbReference type="RefSeq" id="WP_314799116.1">
    <property type="nucleotide sequence ID" value="NZ_CP130319.1"/>
</dbReference>
<evidence type="ECO:0000256" key="1">
    <source>
        <dbReference type="SAM" id="MobiDB-lite"/>
    </source>
</evidence>
<evidence type="ECO:0000313" key="4">
    <source>
        <dbReference type="Proteomes" id="UP001304650"/>
    </source>
</evidence>
<dbReference type="Gene3D" id="3.90.70.10">
    <property type="entry name" value="Cysteine proteinases"/>
    <property type="match status" value="1"/>
</dbReference>
<protein>
    <submittedName>
        <fullName evidence="3">C39 family peptidase</fullName>
    </submittedName>
</protein>
<feature type="compositionally biased region" description="Low complexity" evidence="1">
    <location>
        <begin position="41"/>
        <end position="89"/>
    </location>
</feature>
<feature type="region of interest" description="Disordered" evidence="1">
    <location>
        <begin position="37"/>
        <end position="89"/>
    </location>
</feature>
<evidence type="ECO:0000259" key="2">
    <source>
        <dbReference type="Pfam" id="PF13529"/>
    </source>
</evidence>
<reference evidence="3" key="1">
    <citation type="submission" date="2022-02" db="EMBL/GenBank/DDBJ databases">
        <title>Paenibacillus sp. MBLB1832 Whole Genome Shotgun Sequencing.</title>
        <authorList>
            <person name="Hwang C.Y."/>
            <person name="Cho E.-S."/>
            <person name="Seo M.-J."/>
        </authorList>
    </citation>
    <scope>NUCLEOTIDE SEQUENCE</scope>
    <source>
        <strain evidence="3">MBLB1832</strain>
    </source>
</reference>
<proteinExistence type="predicted"/>
<evidence type="ECO:0000313" key="3">
    <source>
        <dbReference type="EMBL" id="WNR43989.1"/>
    </source>
</evidence>